<feature type="signal peptide" evidence="2">
    <location>
        <begin position="1"/>
        <end position="26"/>
    </location>
</feature>
<comment type="similarity">
    <text evidence="1">Belongs to the nucleoside-specific channel-forming outer membrane porin (Tsx) (TC 1.B.10) family.</text>
</comment>
<keyword evidence="2" id="KW-0732">Signal</keyword>
<proteinExistence type="inferred from homology"/>
<dbReference type="Pfam" id="PF03502">
    <property type="entry name" value="Channel_Tsx"/>
    <property type="match status" value="1"/>
</dbReference>
<dbReference type="RefSeq" id="WP_084337306.1">
    <property type="nucleotide sequence ID" value="NZ_CBKZNZ010000079.1"/>
</dbReference>
<organism evidence="3 4">
    <name type="scientific">Pseudomonas indica</name>
    <dbReference type="NCBI Taxonomy" id="137658"/>
    <lineage>
        <taxon>Bacteria</taxon>
        <taxon>Pseudomonadati</taxon>
        <taxon>Pseudomonadota</taxon>
        <taxon>Gammaproteobacteria</taxon>
        <taxon>Pseudomonadales</taxon>
        <taxon>Pseudomonadaceae</taxon>
        <taxon>Pseudomonas</taxon>
    </lineage>
</organism>
<accession>A0A1G9DLF7</accession>
<name>A0A1G9DLF7_9PSED</name>
<dbReference type="GO" id="GO:0009279">
    <property type="term" value="C:cell outer membrane"/>
    <property type="evidence" value="ECO:0007669"/>
    <property type="project" value="InterPro"/>
</dbReference>
<dbReference type="STRING" id="137658.SAMN05216186_10921"/>
<dbReference type="SUPFAM" id="SSF111364">
    <property type="entry name" value="Tsx-like channel"/>
    <property type="match status" value="1"/>
</dbReference>
<dbReference type="InterPro" id="IPR018013">
    <property type="entry name" value="Channel_Tsx-like"/>
</dbReference>
<reference evidence="3 4" key="1">
    <citation type="submission" date="2016-10" db="EMBL/GenBank/DDBJ databases">
        <authorList>
            <person name="de Groot N.N."/>
        </authorList>
    </citation>
    <scope>NUCLEOTIDE SEQUENCE [LARGE SCALE GENOMIC DNA]</scope>
    <source>
        <strain evidence="3 4">JCM 21544</strain>
    </source>
</reference>
<dbReference type="Proteomes" id="UP000198706">
    <property type="component" value="Unassembled WGS sequence"/>
</dbReference>
<dbReference type="AlphaFoldDB" id="A0A1G9DLF7"/>
<dbReference type="InterPro" id="IPR036777">
    <property type="entry name" value="Channel_Tsx-like_sf"/>
</dbReference>
<dbReference type="EMBL" id="FNFD01000009">
    <property type="protein sequence ID" value="SDK64650.1"/>
    <property type="molecule type" value="Genomic_DNA"/>
</dbReference>
<gene>
    <name evidence="3" type="ORF">SAMN05216186_10921</name>
</gene>
<keyword evidence="4" id="KW-1185">Reference proteome</keyword>
<dbReference type="NCBIfam" id="NF008574">
    <property type="entry name" value="PRK11528.1"/>
    <property type="match status" value="1"/>
</dbReference>
<evidence type="ECO:0000313" key="4">
    <source>
        <dbReference type="Proteomes" id="UP000198706"/>
    </source>
</evidence>
<feature type="chain" id="PRO_5011649759" evidence="2">
    <location>
        <begin position="27"/>
        <end position="268"/>
    </location>
</feature>
<evidence type="ECO:0000256" key="2">
    <source>
        <dbReference type="SAM" id="SignalP"/>
    </source>
</evidence>
<protein>
    <submittedName>
        <fullName evidence="3">Nucleoside-specific channel-forming protein, Tsx</fullName>
    </submittedName>
</protein>
<evidence type="ECO:0000256" key="1">
    <source>
        <dbReference type="ARBA" id="ARBA00008728"/>
    </source>
</evidence>
<sequence length="268" mass="30642">MNTTPRNPLRTLAAGLCVLAAPTTWADALDPQWSFANMSLNYLDWSRGTEERTADNAAKGDFFFLELEGAVGFEWGEFYGFADLENPGSDRLEHDGRDNRRSAAKVTSHLYLGDSPFSVYLHVYDFRDYGFDVREQDQIVGLGYRRTFDNGFWIKPFLGAAHVNSNNYSGMNGYMLGWVFGYAFKAFEQKFTVTNWHELTFERDDEYLHDNYVNGTADEMGNNGALALWWHPAEAITAGVQYRYSVDKLGSPDAYQNATIYTLKYNFW</sequence>
<evidence type="ECO:0000313" key="3">
    <source>
        <dbReference type="EMBL" id="SDK64650.1"/>
    </source>
</evidence>